<dbReference type="InterPro" id="IPR042626">
    <property type="entry name" value="THOC6"/>
</dbReference>
<dbReference type="GO" id="GO:0000347">
    <property type="term" value="C:THO complex"/>
    <property type="evidence" value="ECO:0007669"/>
    <property type="project" value="TreeGrafter"/>
</dbReference>
<feature type="domain" description="Myb-like" evidence="13">
    <location>
        <begin position="5"/>
        <end position="57"/>
    </location>
</feature>
<dbReference type="EMBL" id="BKCP01005294">
    <property type="protein sequence ID" value="GER37125.1"/>
    <property type="molecule type" value="Genomic_DNA"/>
</dbReference>
<dbReference type="Pfam" id="PF00400">
    <property type="entry name" value="WD40"/>
    <property type="match status" value="2"/>
</dbReference>
<protein>
    <recommendedName>
        <fullName evidence="11">MYB transcription factor</fullName>
    </recommendedName>
</protein>
<evidence type="ECO:0000256" key="8">
    <source>
        <dbReference type="ARBA" id="ARBA00023125"/>
    </source>
</evidence>
<evidence type="ECO:0000256" key="7">
    <source>
        <dbReference type="ARBA" id="ARBA00023054"/>
    </source>
</evidence>
<organism evidence="16 17">
    <name type="scientific">Striga asiatica</name>
    <name type="common">Asiatic witchweed</name>
    <name type="synonym">Buchnera asiatica</name>
    <dbReference type="NCBI Taxonomy" id="4170"/>
    <lineage>
        <taxon>Eukaryota</taxon>
        <taxon>Viridiplantae</taxon>
        <taxon>Streptophyta</taxon>
        <taxon>Embryophyta</taxon>
        <taxon>Tracheophyta</taxon>
        <taxon>Spermatophyta</taxon>
        <taxon>Magnoliopsida</taxon>
        <taxon>eudicotyledons</taxon>
        <taxon>Gunneridae</taxon>
        <taxon>Pentapetalae</taxon>
        <taxon>asterids</taxon>
        <taxon>lamiids</taxon>
        <taxon>Lamiales</taxon>
        <taxon>Orobanchaceae</taxon>
        <taxon>Buchnereae</taxon>
        <taxon>Striga</taxon>
    </lineage>
</organism>
<dbReference type="SMART" id="SM00526">
    <property type="entry name" value="H15"/>
    <property type="match status" value="1"/>
</dbReference>
<evidence type="ECO:0000259" key="14">
    <source>
        <dbReference type="PROSITE" id="PS51294"/>
    </source>
</evidence>
<proteinExistence type="inferred from homology"/>
<dbReference type="InterPro" id="IPR005818">
    <property type="entry name" value="Histone_H1/H5_H15"/>
</dbReference>
<keyword evidence="17" id="KW-1185">Reference proteome</keyword>
<dbReference type="PROSITE" id="PS50090">
    <property type="entry name" value="MYB_LIKE"/>
    <property type="match status" value="1"/>
</dbReference>
<name>A0A5A7PW85_STRAF</name>
<keyword evidence="7" id="KW-0175">Coiled coil</keyword>
<evidence type="ECO:0000259" key="13">
    <source>
        <dbReference type="PROSITE" id="PS50090"/>
    </source>
</evidence>
<keyword evidence="5 12" id="KW-0853">WD repeat</keyword>
<evidence type="ECO:0000256" key="6">
    <source>
        <dbReference type="ARBA" id="ARBA00023015"/>
    </source>
</evidence>
<dbReference type="GO" id="GO:0000786">
    <property type="term" value="C:nucleosome"/>
    <property type="evidence" value="ECO:0007669"/>
    <property type="project" value="InterPro"/>
</dbReference>
<evidence type="ECO:0000256" key="4">
    <source>
        <dbReference type="ARBA" id="ARBA00022454"/>
    </source>
</evidence>
<feature type="domain" description="HTH myb-type" evidence="14">
    <location>
        <begin position="1"/>
        <end position="61"/>
    </location>
</feature>
<comment type="caution">
    <text evidence="16">The sequence shown here is derived from an EMBL/GenBank/DDBJ whole genome shotgun (WGS) entry which is preliminary data.</text>
</comment>
<evidence type="ECO:0000256" key="2">
    <source>
        <dbReference type="ARBA" id="ARBA00004604"/>
    </source>
</evidence>
<dbReference type="Pfam" id="PF00538">
    <property type="entry name" value="Linker_histone"/>
    <property type="match status" value="1"/>
</dbReference>
<dbReference type="PROSITE" id="PS51294">
    <property type="entry name" value="HTH_MYB"/>
    <property type="match status" value="1"/>
</dbReference>
<comment type="subcellular location">
    <subcellularLocation>
        <location evidence="1">Chromosome</location>
    </subcellularLocation>
    <subcellularLocation>
        <location evidence="2">Nucleus</location>
        <location evidence="2">Nucleolus</location>
    </subcellularLocation>
</comment>
<keyword evidence="6" id="KW-0805">Transcription regulation</keyword>
<dbReference type="GO" id="GO:0005829">
    <property type="term" value="C:cytosol"/>
    <property type="evidence" value="ECO:0007669"/>
    <property type="project" value="UniProtKB-ARBA"/>
</dbReference>
<dbReference type="SMART" id="SM00320">
    <property type="entry name" value="WD40"/>
    <property type="match status" value="5"/>
</dbReference>
<dbReference type="PANTHER" id="PTHR44411">
    <property type="entry name" value="THO COMPLEX SUBUNIT 6 HOMOLOG"/>
    <property type="match status" value="1"/>
</dbReference>
<dbReference type="GO" id="GO:0006334">
    <property type="term" value="P:nucleosome assembly"/>
    <property type="evidence" value="ECO:0007669"/>
    <property type="project" value="InterPro"/>
</dbReference>
<dbReference type="Gene3D" id="1.10.10.10">
    <property type="entry name" value="Winged helix-like DNA-binding domain superfamily/Winged helix DNA-binding domain"/>
    <property type="match status" value="1"/>
</dbReference>
<dbReference type="InterPro" id="IPR009057">
    <property type="entry name" value="Homeodomain-like_sf"/>
</dbReference>
<feature type="repeat" description="WD" evidence="12">
    <location>
        <begin position="654"/>
        <end position="690"/>
    </location>
</feature>
<dbReference type="GO" id="GO:0043565">
    <property type="term" value="F:sequence-specific DNA binding"/>
    <property type="evidence" value="ECO:0007669"/>
    <property type="project" value="UniProtKB-ARBA"/>
</dbReference>
<dbReference type="GO" id="GO:0006406">
    <property type="term" value="P:mRNA export from nucleus"/>
    <property type="evidence" value="ECO:0007669"/>
    <property type="project" value="TreeGrafter"/>
</dbReference>
<evidence type="ECO:0000256" key="1">
    <source>
        <dbReference type="ARBA" id="ARBA00004286"/>
    </source>
</evidence>
<dbReference type="GO" id="GO:0003690">
    <property type="term" value="F:double-stranded DNA binding"/>
    <property type="evidence" value="ECO:0007669"/>
    <property type="project" value="UniProtKB-ARBA"/>
</dbReference>
<evidence type="ECO:0000256" key="10">
    <source>
        <dbReference type="ARBA" id="ARBA00023242"/>
    </source>
</evidence>
<dbReference type="InterPro" id="IPR036390">
    <property type="entry name" value="WH_DNA-bd_sf"/>
</dbReference>
<evidence type="ECO:0000256" key="12">
    <source>
        <dbReference type="PROSITE-ProRule" id="PRU00221"/>
    </source>
</evidence>
<dbReference type="Pfam" id="PF00249">
    <property type="entry name" value="Myb_DNA-binding"/>
    <property type="match status" value="1"/>
</dbReference>
<evidence type="ECO:0000259" key="15">
    <source>
        <dbReference type="PROSITE" id="PS51504"/>
    </source>
</evidence>
<evidence type="ECO:0000313" key="16">
    <source>
        <dbReference type="EMBL" id="GER37125.1"/>
    </source>
</evidence>
<dbReference type="SUPFAM" id="SSF46785">
    <property type="entry name" value="Winged helix' DNA-binding domain"/>
    <property type="match status" value="1"/>
</dbReference>
<dbReference type="Gene3D" id="1.10.246.220">
    <property type="match status" value="1"/>
</dbReference>
<dbReference type="GO" id="GO:0000346">
    <property type="term" value="C:transcription export complex"/>
    <property type="evidence" value="ECO:0007669"/>
    <property type="project" value="TreeGrafter"/>
</dbReference>
<dbReference type="OrthoDB" id="273067at2759"/>
<accession>A0A5A7PW85</accession>
<dbReference type="AlphaFoldDB" id="A0A5A7PW85"/>
<dbReference type="FunFam" id="1.10.10.60:FF:000168">
    <property type="entry name" value="Telomere repeat-binding factor 1"/>
    <property type="match status" value="1"/>
</dbReference>
<dbReference type="Proteomes" id="UP000325081">
    <property type="component" value="Unassembled WGS sequence"/>
</dbReference>
<dbReference type="InterPro" id="IPR017930">
    <property type="entry name" value="Myb_dom"/>
</dbReference>
<sequence length="822" mass="90499">MGNPKQKWTSEEEEALRAGVAKHGAGKWKNIQKDPEFNHLLFARSNIDLKDKWRNLSVASGLLQKDKSKSLKAKTSYTDVPATPLPVVQTSATLTPSSQDASVDVGMLDSSRPVPEGNNAAKYNEMIYEALSTPLEPNGSDCSTIASYIERRMLVPANFRRLLSSRLRRLVQQDKLEKVQNCYKIKTDALPSDNRNLAGRPNDVGPTLVHSFGHSGESIDEASVSAAYRIADAENKSFVAAEAVKEAERVSNMAEEMECLLQFASYCFDQNAKYICVNGIEVIATLVKSFGFQELPSCCYDELMGLAARPSYCYEELMTSLLGRAVARPSCCYDELIGLTTRPSCCYDELMGLTARPSCLTVLLNFVPSKSLELLLNLLESSKRAIFILKFSHRRSSLPPNSQYSAPRGTLKKGGGEKRIMGAEQMDCRHWDEDSYRDAIWQERETLSRTVFRTVFAPNPNPNPNFDHIVTASSDGCIACYSISSCLEMGCGNARGQNWLVAEPRFTTQGHDGPTYDVKFYDDSLLLSCGDDGRIRGWKWKEILESEAPLQRNKMKSLLDLVNPQHKGPWGALSPIPENNAIAVDAKSGSIYSAAGDSCAYCWDVESCKIKMVFKGHTNYLHCVVSCKLSNQKKVDTSKPLRKPRFSFKLLCLSSVISVAFSLVAFQIVTGSEDGTARIWDCKSGKCIQVINPVKDEKNASFPCVGCIALDSSESWLVCGKGQSLSVWNLPARECVSRATTCASVQDVIFDKNQILAVGAEPLLTRLNMNGDILSQIQIAPQSAFSISLHPSDVTAVSGYGALVDMISPFGSHLCTFRCRGP</sequence>
<comment type="similarity">
    <text evidence="3">Belongs to the WD repeat THOC6 family.</text>
</comment>
<feature type="domain" description="H15" evidence="15">
    <location>
        <begin position="119"/>
        <end position="187"/>
    </location>
</feature>
<evidence type="ECO:0000256" key="3">
    <source>
        <dbReference type="ARBA" id="ARBA00009728"/>
    </source>
</evidence>
<dbReference type="PANTHER" id="PTHR44411:SF1">
    <property type="entry name" value="THO COMPLEX SUBUNIT 6 HOMOLOG"/>
    <property type="match status" value="1"/>
</dbReference>
<dbReference type="SUPFAM" id="SSF46689">
    <property type="entry name" value="Homeodomain-like"/>
    <property type="match status" value="1"/>
</dbReference>
<evidence type="ECO:0000256" key="5">
    <source>
        <dbReference type="ARBA" id="ARBA00022574"/>
    </source>
</evidence>
<dbReference type="InterPro" id="IPR001680">
    <property type="entry name" value="WD40_rpt"/>
</dbReference>
<keyword evidence="4" id="KW-0158">Chromosome</keyword>
<dbReference type="InterPro" id="IPR015943">
    <property type="entry name" value="WD40/YVTN_repeat-like_dom_sf"/>
</dbReference>
<keyword evidence="9" id="KW-0804">Transcription</keyword>
<keyword evidence="8" id="KW-0238">DNA-binding</keyword>
<dbReference type="InterPro" id="IPR036322">
    <property type="entry name" value="WD40_repeat_dom_sf"/>
</dbReference>
<dbReference type="GO" id="GO:0005730">
    <property type="term" value="C:nucleolus"/>
    <property type="evidence" value="ECO:0007669"/>
    <property type="project" value="UniProtKB-SubCell"/>
</dbReference>
<dbReference type="SUPFAM" id="SSF50978">
    <property type="entry name" value="WD40 repeat-like"/>
    <property type="match status" value="1"/>
</dbReference>
<dbReference type="CDD" id="cd11660">
    <property type="entry name" value="SANT_TRF"/>
    <property type="match status" value="1"/>
</dbReference>
<evidence type="ECO:0000313" key="17">
    <source>
        <dbReference type="Proteomes" id="UP000325081"/>
    </source>
</evidence>
<dbReference type="PROSITE" id="PS51504">
    <property type="entry name" value="H15"/>
    <property type="match status" value="1"/>
</dbReference>
<keyword evidence="10" id="KW-0539">Nucleus</keyword>
<dbReference type="InterPro" id="IPR036388">
    <property type="entry name" value="WH-like_DNA-bd_sf"/>
</dbReference>
<dbReference type="Gene3D" id="2.130.10.10">
    <property type="entry name" value="YVTN repeat-like/Quinoprotein amine dehydrogenase"/>
    <property type="match status" value="2"/>
</dbReference>
<evidence type="ECO:0000256" key="9">
    <source>
        <dbReference type="ARBA" id="ARBA00023163"/>
    </source>
</evidence>
<gene>
    <name evidence="16" type="ORF">STAS_13514</name>
</gene>
<dbReference type="InterPro" id="IPR001005">
    <property type="entry name" value="SANT/Myb"/>
</dbReference>
<dbReference type="PROSITE" id="PS50082">
    <property type="entry name" value="WD_REPEATS_2"/>
    <property type="match status" value="2"/>
</dbReference>
<dbReference type="SMART" id="SM00717">
    <property type="entry name" value="SANT"/>
    <property type="match status" value="1"/>
</dbReference>
<evidence type="ECO:0000256" key="11">
    <source>
        <dbReference type="ARBA" id="ARBA00032813"/>
    </source>
</evidence>
<feature type="repeat" description="WD" evidence="12">
    <location>
        <begin position="508"/>
        <end position="539"/>
    </location>
</feature>
<reference evidence="17" key="1">
    <citation type="journal article" date="2019" name="Curr. Biol.">
        <title>Genome Sequence of Striga asiatica Provides Insight into the Evolution of Plant Parasitism.</title>
        <authorList>
            <person name="Yoshida S."/>
            <person name="Kim S."/>
            <person name="Wafula E.K."/>
            <person name="Tanskanen J."/>
            <person name="Kim Y.M."/>
            <person name="Honaas L."/>
            <person name="Yang Z."/>
            <person name="Spallek T."/>
            <person name="Conn C.E."/>
            <person name="Ichihashi Y."/>
            <person name="Cheong K."/>
            <person name="Cui S."/>
            <person name="Der J.P."/>
            <person name="Gundlach H."/>
            <person name="Jiao Y."/>
            <person name="Hori C."/>
            <person name="Ishida J.K."/>
            <person name="Kasahara H."/>
            <person name="Kiba T."/>
            <person name="Kim M.S."/>
            <person name="Koo N."/>
            <person name="Laohavisit A."/>
            <person name="Lee Y.H."/>
            <person name="Lumba S."/>
            <person name="McCourt P."/>
            <person name="Mortimer J.C."/>
            <person name="Mutuku J.M."/>
            <person name="Nomura T."/>
            <person name="Sasaki-Sekimoto Y."/>
            <person name="Seto Y."/>
            <person name="Wang Y."/>
            <person name="Wakatake T."/>
            <person name="Sakakibara H."/>
            <person name="Demura T."/>
            <person name="Yamaguchi S."/>
            <person name="Yoneyama K."/>
            <person name="Manabe R.I."/>
            <person name="Nelson D.C."/>
            <person name="Schulman A.H."/>
            <person name="Timko M.P."/>
            <person name="dePamphilis C.W."/>
            <person name="Choi D."/>
            <person name="Shirasu K."/>
        </authorList>
    </citation>
    <scope>NUCLEOTIDE SEQUENCE [LARGE SCALE GENOMIC DNA]</scope>
    <source>
        <strain evidence="17">cv. UVA1</strain>
    </source>
</reference>